<protein>
    <submittedName>
        <fullName evidence="1">Uncharacterized protein</fullName>
    </submittedName>
</protein>
<dbReference type="RefSeq" id="WP_175221335.1">
    <property type="nucleotide sequence ID" value="NZ_CABWIL020000007.1"/>
</dbReference>
<organism evidence="1 2">
    <name type="scientific">Burkholderia aenigmatica</name>
    <dbReference type="NCBI Taxonomy" id="2015348"/>
    <lineage>
        <taxon>Bacteria</taxon>
        <taxon>Pseudomonadati</taxon>
        <taxon>Pseudomonadota</taxon>
        <taxon>Betaproteobacteria</taxon>
        <taxon>Burkholderiales</taxon>
        <taxon>Burkholderiaceae</taxon>
        <taxon>Burkholderia</taxon>
        <taxon>Burkholderia cepacia complex</taxon>
    </lineage>
</organism>
<reference evidence="1 2" key="1">
    <citation type="submission" date="2020-04" db="EMBL/GenBank/DDBJ databases">
        <authorList>
            <person name="Depoorter E."/>
        </authorList>
    </citation>
    <scope>NUCLEOTIDE SEQUENCE [LARGE SCALE GENOMIC DNA]</scope>
    <source>
        <strain evidence="1 2">BCC0217</strain>
    </source>
</reference>
<gene>
    <name evidence="1" type="ORF">BLA3211_02344</name>
</gene>
<dbReference type="EMBL" id="CABWIL020000007">
    <property type="protein sequence ID" value="CAB3963562.1"/>
    <property type="molecule type" value="Genomic_DNA"/>
</dbReference>
<name>A0A6J5IYN1_9BURK</name>
<sequence length="418" mass="46603">MSFFFTEFDDSMRPRGSRDPLGIEHLWSAIGRKLVGNLTTVTRHLDNFIVTLVGFRLCVDEKTGRTDWEHFERFEQLTSRARVALNAPSGSVLGVRRIQNSESFPVSLGRGLEARILDNPRQAGLWGLYSTALAAAGLTDTMRRPSPQGEQIVDMFLASAPGDGWRIATDKQQTRIGEAGLERMVQWVEGLLSNQEARKILAECLLSGGDARRGWHGEVFDQAVTVTKGASSLPVARDFLVHLSKESDVLKDFAMRVLRFDEVLALSTLTFRWLLGCHGREAAEIEDGLATLSGWPLGQPAVPNFSAEIQDREWHDRAAGLSAFCDSMARGAWREATERLFAHHERVANGRGGSPWCYWENDRIKVVMNTAPGVLPAAREFDGEHFAGWMRSHSHGFFLDAFLNILQQAGLARLEEQV</sequence>
<dbReference type="AlphaFoldDB" id="A0A6J5IYN1"/>
<evidence type="ECO:0000313" key="1">
    <source>
        <dbReference type="EMBL" id="CAB3963562.1"/>
    </source>
</evidence>
<evidence type="ECO:0000313" key="2">
    <source>
        <dbReference type="Proteomes" id="UP000494301"/>
    </source>
</evidence>
<accession>A0A6J5IYN1</accession>
<proteinExistence type="predicted"/>
<dbReference type="Proteomes" id="UP000494301">
    <property type="component" value="Unassembled WGS sequence"/>
</dbReference>